<reference evidence="1 2" key="1">
    <citation type="submission" date="2014-12" db="EMBL/GenBank/DDBJ databases">
        <title>Isolation of bacteria from lake water.</title>
        <authorList>
            <person name="Sheng K.-Y."/>
            <person name="Chin P.-S."/>
            <person name="Chan K.-G."/>
            <person name="Tan G.S."/>
        </authorList>
    </citation>
    <scope>NUCLEOTIDE SEQUENCE [LARGE SCALE GENOMIC DNA]</scope>
    <source>
        <strain evidence="1 2">KY4</strain>
    </source>
</reference>
<dbReference type="STRING" id="80878.RP29_14770"/>
<organism evidence="1 2">
    <name type="scientific">Acidovorax temperans</name>
    <dbReference type="NCBI Taxonomy" id="80878"/>
    <lineage>
        <taxon>Bacteria</taxon>
        <taxon>Pseudomonadati</taxon>
        <taxon>Pseudomonadota</taxon>
        <taxon>Betaproteobacteria</taxon>
        <taxon>Burkholderiales</taxon>
        <taxon>Comamonadaceae</taxon>
        <taxon>Acidovorax</taxon>
    </lineage>
</organism>
<dbReference type="EMBL" id="JXYQ01000051">
    <property type="protein sequence ID" value="KJA09806.1"/>
    <property type="molecule type" value="Genomic_DNA"/>
</dbReference>
<keyword evidence="2" id="KW-1185">Reference proteome</keyword>
<dbReference type="Proteomes" id="UP000032566">
    <property type="component" value="Unassembled WGS sequence"/>
</dbReference>
<protein>
    <submittedName>
        <fullName evidence="1">Uncharacterized protein</fullName>
    </submittedName>
</protein>
<comment type="caution">
    <text evidence="1">The sequence shown here is derived from an EMBL/GenBank/DDBJ whole genome shotgun (WGS) entry which is preliminary data.</text>
</comment>
<accession>A0A0D7K642</accession>
<evidence type="ECO:0000313" key="1">
    <source>
        <dbReference type="EMBL" id="KJA09806.1"/>
    </source>
</evidence>
<proteinExistence type="predicted"/>
<sequence>MSVEDHAIRVQQNQIIEMSDSGNSFRLSGVGSRETDSTTGNNGRYGVFVNHLGHSITQQDHVLIKRFNLSLQFDSVNQIDGNWDMFTTQCVQERILEKLAFIAHDMLRVQNVVVKPHLTTPTDCQQEKRA</sequence>
<dbReference type="AlphaFoldDB" id="A0A0D7K642"/>
<gene>
    <name evidence="1" type="ORF">RP29_14770</name>
</gene>
<name>A0A0D7K642_9BURK</name>
<evidence type="ECO:0000313" key="2">
    <source>
        <dbReference type="Proteomes" id="UP000032566"/>
    </source>
</evidence>